<feature type="region of interest" description="Disordered" evidence="1">
    <location>
        <begin position="1"/>
        <end position="28"/>
    </location>
</feature>
<reference evidence="2" key="1">
    <citation type="submission" date="2023-10" db="EMBL/GenBank/DDBJ databases">
        <authorList>
            <person name="Chen Y."/>
            <person name="Shah S."/>
            <person name="Dougan E. K."/>
            <person name="Thang M."/>
            <person name="Chan C."/>
        </authorList>
    </citation>
    <scope>NUCLEOTIDE SEQUENCE [LARGE SCALE GENOMIC DNA]</scope>
</reference>
<name>A0ABN9SMG4_9DINO</name>
<dbReference type="Proteomes" id="UP001189429">
    <property type="component" value="Unassembled WGS sequence"/>
</dbReference>
<gene>
    <name evidence="2" type="ORF">PCOR1329_LOCUS30760</name>
</gene>
<sequence length="129" mass="14712">MGTAGRFSPGLPPEEEADDDDVEGYDDTGLAPYSLLNWRRFQPPARTSLPHEVFLFFLRKVVSLADPGPQTSRFFRNLCFTFCHCHRLCLLLLRPLRHHVTRRELPPCPGAMFCSSMPIILSARLVALW</sequence>
<dbReference type="EMBL" id="CAUYUJ010011923">
    <property type="protein sequence ID" value="CAK0832906.1"/>
    <property type="molecule type" value="Genomic_DNA"/>
</dbReference>
<organism evidence="2 3">
    <name type="scientific">Prorocentrum cordatum</name>
    <dbReference type="NCBI Taxonomy" id="2364126"/>
    <lineage>
        <taxon>Eukaryota</taxon>
        <taxon>Sar</taxon>
        <taxon>Alveolata</taxon>
        <taxon>Dinophyceae</taxon>
        <taxon>Prorocentrales</taxon>
        <taxon>Prorocentraceae</taxon>
        <taxon>Prorocentrum</taxon>
    </lineage>
</organism>
<evidence type="ECO:0000256" key="1">
    <source>
        <dbReference type="SAM" id="MobiDB-lite"/>
    </source>
</evidence>
<accession>A0ABN9SMG4</accession>
<feature type="compositionally biased region" description="Acidic residues" evidence="1">
    <location>
        <begin position="13"/>
        <end position="26"/>
    </location>
</feature>
<protein>
    <submittedName>
        <fullName evidence="2">Uncharacterized protein</fullName>
    </submittedName>
</protein>
<proteinExistence type="predicted"/>
<comment type="caution">
    <text evidence="2">The sequence shown here is derived from an EMBL/GenBank/DDBJ whole genome shotgun (WGS) entry which is preliminary data.</text>
</comment>
<evidence type="ECO:0000313" key="2">
    <source>
        <dbReference type="EMBL" id="CAK0832906.1"/>
    </source>
</evidence>
<keyword evidence="3" id="KW-1185">Reference proteome</keyword>
<evidence type="ECO:0000313" key="3">
    <source>
        <dbReference type="Proteomes" id="UP001189429"/>
    </source>
</evidence>